<reference evidence="2 3" key="1">
    <citation type="journal article" date="2018" name="IMA Fungus">
        <title>IMA Genome-F 9: Draft genome sequence of Annulohypoxylon stygium, Aspergillus mulundensis, Berkeleyomyces basicola (syn. Thielaviopsis basicola), Ceratocystis smalleyi, two Cercospora beticola strains, Coleophoma cylindrospora, Fusarium fracticaudum, Phialophora cf. hyalina, and Morchella septimelata.</title>
        <authorList>
            <person name="Wingfield B.D."/>
            <person name="Bills G.F."/>
            <person name="Dong Y."/>
            <person name="Huang W."/>
            <person name="Nel W.J."/>
            <person name="Swalarsk-Parry B.S."/>
            <person name="Vaghefi N."/>
            <person name="Wilken P.M."/>
            <person name="An Z."/>
            <person name="de Beer Z.W."/>
            <person name="De Vos L."/>
            <person name="Chen L."/>
            <person name="Duong T.A."/>
            <person name="Gao Y."/>
            <person name="Hammerbacher A."/>
            <person name="Kikkert J.R."/>
            <person name="Li Y."/>
            <person name="Li H."/>
            <person name="Li K."/>
            <person name="Li Q."/>
            <person name="Liu X."/>
            <person name="Ma X."/>
            <person name="Naidoo K."/>
            <person name="Pethybridge S.J."/>
            <person name="Sun J."/>
            <person name="Steenkamp E.T."/>
            <person name="van der Nest M.A."/>
            <person name="van Wyk S."/>
            <person name="Wingfield M.J."/>
            <person name="Xiong C."/>
            <person name="Yue Q."/>
            <person name="Zhang X."/>
        </authorList>
    </citation>
    <scope>NUCLEOTIDE SEQUENCE [LARGE SCALE GENOMIC DNA]</scope>
    <source>
        <strain evidence="2 3">BP 5553</strain>
    </source>
</reference>
<dbReference type="GeneID" id="43601252"/>
<dbReference type="InterPro" id="IPR010730">
    <property type="entry name" value="HET"/>
</dbReference>
<dbReference type="Pfam" id="PF06985">
    <property type="entry name" value="HET"/>
    <property type="match status" value="1"/>
</dbReference>
<evidence type="ECO:0000313" key="2">
    <source>
        <dbReference type="EMBL" id="RDL32964.1"/>
    </source>
</evidence>
<dbReference type="AlphaFoldDB" id="A0A370TE44"/>
<evidence type="ECO:0000259" key="1">
    <source>
        <dbReference type="Pfam" id="PF06985"/>
    </source>
</evidence>
<proteinExistence type="predicted"/>
<dbReference type="Proteomes" id="UP000254866">
    <property type="component" value="Unassembled WGS sequence"/>
</dbReference>
<feature type="domain" description="Heterokaryon incompatibility" evidence="1">
    <location>
        <begin position="180"/>
        <end position="326"/>
    </location>
</feature>
<name>A0A370TE44_9HELO</name>
<comment type="caution">
    <text evidence="2">The sequence shown here is derived from an EMBL/GenBank/DDBJ whole genome shotgun (WGS) entry which is preliminary data.</text>
</comment>
<accession>A0A370TE44</accession>
<gene>
    <name evidence="2" type="ORF">BP5553_08403</name>
</gene>
<protein>
    <recommendedName>
        <fullName evidence="1">Heterokaryon incompatibility domain-containing protein</fullName>
    </recommendedName>
</protein>
<organism evidence="2 3">
    <name type="scientific">Venustampulla echinocandica</name>
    <dbReference type="NCBI Taxonomy" id="2656787"/>
    <lineage>
        <taxon>Eukaryota</taxon>
        <taxon>Fungi</taxon>
        <taxon>Dikarya</taxon>
        <taxon>Ascomycota</taxon>
        <taxon>Pezizomycotina</taxon>
        <taxon>Leotiomycetes</taxon>
        <taxon>Helotiales</taxon>
        <taxon>Pleuroascaceae</taxon>
        <taxon>Venustampulla</taxon>
    </lineage>
</organism>
<dbReference type="RefSeq" id="XP_031866457.1">
    <property type="nucleotide sequence ID" value="XM_032017026.1"/>
</dbReference>
<keyword evidence="3" id="KW-1185">Reference proteome</keyword>
<dbReference type="STRING" id="2656787.A0A370TE44"/>
<sequence length="676" mass="76808">MPPVESLCEYCSKIPPGKSAPGQTDEWTLGSWERVKRSSCAYCRIVVSALQTLWQTEAAPVTGALSNGSEVKLYWFSASGPGGRGAFTIDPAGLQSWICMAAIVRNTPSTIQTHYLKPVIEAEFDVGRLSEWISICSQAHSERCTLKALDFERSFPGLDFLRFIDVRQDSIVELRTVPRYLALSYVWGEVANVRLTTGNRLSLLLPGAIRKIWYKIPQTIRDAIELVRRLDARYLWVDTLCLMQNDPTDLTSGVNVMDQVYERSWVAIIAASGHNANAGLPGIREGSRFVSRATRITGEVSVGLYVPLDRLLKRSVYTSRAWTFQEELLPRRAVYFTEKRVFFRCREDMYTEQLLDQRPRGGEPLYMKDDIWSSMLPGTATMDTPMADFEVMLLYYTPRALTNPNDILRALAGIIRRLSERAKCRFFEGIPTAAFDAFIVFKAHYFVLHRRVGFPSYSWTGWKGGISAEGRNHRAFGNLNKWLEEDTWIIWYKRSATGVPNLVWDSSANETFPLNDSSYDGYRRRRSFQAPAELHISSNRTYPTEALSFELPAIRFHFLQFWTLSVYFKLGTKDLFAAEARILTAKGSEAGMIDLNGIEESTFFDSQTPFEFILLSSAWTDDDHEVGNKLVHSKYFIMLLEWNGPVAERRGLGLIDKTAILDSFSPGPQWKEIILG</sequence>
<dbReference type="OrthoDB" id="2958217at2759"/>
<dbReference type="PANTHER" id="PTHR33112:SF12">
    <property type="entry name" value="HETEROKARYON INCOMPATIBILITY DOMAIN-CONTAINING PROTEIN"/>
    <property type="match status" value="1"/>
</dbReference>
<dbReference type="PANTHER" id="PTHR33112">
    <property type="entry name" value="DOMAIN PROTEIN, PUTATIVE-RELATED"/>
    <property type="match status" value="1"/>
</dbReference>
<evidence type="ECO:0000313" key="3">
    <source>
        <dbReference type="Proteomes" id="UP000254866"/>
    </source>
</evidence>
<dbReference type="EMBL" id="NPIC01000009">
    <property type="protein sequence ID" value="RDL32964.1"/>
    <property type="molecule type" value="Genomic_DNA"/>
</dbReference>